<name>A0ABT1W1R7_9PROT</name>
<gene>
    <name evidence="2" type="ORF">NFI88_17070</name>
</gene>
<comment type="caution">
    <text evidence="2">The sequence shown here is derived from an EMBL/GenBank/DDBJ whole genome shotgun (WGS) entry which is preliminary data.</text>
</comment>
<proteinExistence type="predicted"/>
<sequence>MSNRYLPAGHAATSGRDVPQLQRRRLFRQVALGTIALSAFAGPATLFPARTEAATDPSLLTDVN</sequence>
<keyword evidence="3" id="KW-1185">Reference proteome</keyword>
<dbReference type="Proteomes" id="UP001524547">
    <property type="component" value="Unassembled WGS sequence"/>
</dbReference>
<protein>
    <submittedName>
        <fullName evidence="2">Uncharacterized protein</fullName>
    </submittedName>
</protein>
<evidence type="ECO:0000313" key="2">
    <source>
        <dbReference type="EMBL" id="MCQ8242536.1"/>
    </source>
</evidence>
<keyword evidence="1" id="KW-0812">Transmembrane</keyword>
<reference evidence="2 3" key="1">
    <citation type="submission" date="2022-06" db="EMBL/GenBank/DDBJ databases">
        <title>Rhizosaccharibacter gen. nov. sp. nov. KSS12, endophytic bacteria isolated from sugarcane.</title>
        <authorList>
            <person name="Pitiwittayakul N."/>
        </authorList>
    </citation>
    <scope>NUCLEOTIDE SEQUENCE [LARGE SCALE GENOMIC DNA]</scope>
    <source>
        <strain evidence="2 3">KSS12</strain>
    </source>
</reference>
<keyword evidence="1" id="KW-1133">Transmembrane helix</keyword>
<feature type="transmembrane region" description="Helical" evidence="1">
    <location>
        <begin position="30"/>
        <end position="49"/>
    </location>
</feature>
<dbReference type="RefSeq" id="WP_422921300.1">
    <property type="nucleotide sequence ID" value="NZ_JAMZEJ010000013.1"/>
</dbReference>
<evidence type="ECO:0000256" key="1">
    <source>
        <dbReference type="SAM" id="Phobius"/>
    </source>
</evidence>
<feature type="non-terminal residue" evidence="2">
    <location>
        <position position="64"/>
    </location>
</feature>
<evidence type="ECO:0000313" key="3">
    <source>
        <dbReference type="Proteomes" id="UP001524547"/>
    </source>
</evidence>
<dbReference type="EMBL" id="JAMZEJ010000013">
    <property type="protein sequence ID" value="MCQ8242536.1"/>
    <property type="molecule type" value="Genomic_DNA"/>
</dbReference>
<keyword evidence="1" id="KW-0472">Membrane</keyword>
<organism evidence="2 3">
    <name type="scientific">Rhizosaccharibacter radicis</name>
    <dbReference type="NCBI Taxonomy" id="2782605"/>
    <lineage>
        <taxon>Bacteria</taxon>
        <taxon>Pseudomonadati</taxon>
        <taxon>Pseudomonadota</taxon>
        <taxon>Alphaproteobacteria</taxon>
        <taxon>Acetobacterales</taxon>
        <taxon>Acetobacteraceae</taxon>
        <taxon>Rhizosaccharibacter</taxon>
    </lineage>
</organism>
<accession>A0ABT1W1R7</accession>